<name>A0A8S1P4G6_9CILI</name>
<comment type="caution">
    <text evidence="1">The sequence shown here is derived from an EMBL/GenBank/DDBJ whole genome shotgun (WGS) entry which is preliminary data.</text>
</comment>
<sequence>MESNSDYTEIKGFRVQESENELKLELRKRVENVEILICIDCLIKKKILIMRNKKKSLFESNNFNIYLTKGNGIMSCYECLAYRSNIQINMIQIIDNLKNLNQFQDKKEWLSHIQGIILLIQQQISYKMRFQIIQTVLEQTMNLDHL</sequence>
<evidence type="ECO:0000313" key="2">
    <source>
        <dbReference type="Proteomes" id="UP000692954"/>
    </source>
</evidence>
<organism evidence="1 2">
    <name type="scientific">Paramecium sonneborni</name>
    <dbReference type="NCBI Taxonomy" id="65129"/>
    <lineage>
        <taxon>Eukaryota</taxon>
        <taxon>Sar</taxon>
        <taxon>Alveolata</taxon>
        <taxon>Ciliophora</taxon>
        <taxon>Intramacronucleata</taxon>
        <taxon>Oligohymenophorea</taxon>
        <taxon>Peniculida</taxon>
        <taxon>Parameciidae</taxon>
        <taxon>Paramecium</taxon>
    </lineage>
</organism>
<evidence type="ECO:0000313" key="1">
    <source>
        <dbReference type="EMBL" id="CAD8097937.1"/>
    </source>
</evidence>
<gene>
    <name evidence="1" type="ORF">PSON_ATCC_30995.1.T0690139</name>
</gene>
<reference evidence="1" key="1">
    <citation type="submission" date="2021-01" db="EMBL/GenBank/DDBJ databases">
        <authorList>
            <consortium name="Genoscope - CEA"/>
            <person name="William W."/>
        </authorList>
    </citation>
    <scope>NUCLEOTIDE SEQUENCE</scope>
</reference>
<protein>
    <submittedName>
        <fullName evidence="1">Uncharacterized protein</fullName>
    </submittedName>
</protein>
<dbReference type="Proteomes" id="UP000692954">
    <property type="component" value="Unassembled WGS sequence"/>
</dbReference>
<accession>A0A8S1P4G6</accession>
<dbReference type="EMBL" id="CAJJDN010000069">
    <property type="protein sequence ID" value="CAD8097937.1"/>
    <property type="molecule type" value="Genomic_DNA"/>
</dbReference>
<dbReference type="OrthoDB" id="278212at2759"/>
<proteinExistence type="predicted"/>
<dbReference type="AlphaFoldDB" id="A0A8S1P4G6"/>
<keyword evidence="2" id="KW-1185">Reference proteome</keyword>